<organism evidence="4">
    <name type="scientific">Micromonas pusilla</name>
    <name type="common">Picoplanktonic green alga</name>
    <name type="synonym">Chromulina pusilla</name>
    <dbReference type="NCBI Taxonomy" id="38833"/>
    <lineage>
        <taxon>Eukaryota</taxon>
        <taxon>Viridiplantae</taxon>
        <taxon>Chlorophyta</taxon>
        <taxon>Mamiellophyceae</taxon>
        <taxon>Mamiellales</taxon>
        <taxon>Mamiellaceae</taxon>
        <taxon>Micromonas</taxon>
    </lineage>
</organism>
<feature type="chain" id="PRO_5031352368" evidence="3">
    <location>
        <begin position="20"/>
        <end position="417"/>
    </location>
</feature>
<evidence type="ECO:0000256" key="2">
    <source>
        <dbReference type="SAM" id="Phobius"/>
    </source>
</evidence>
<evidence type="ECO:0000313" key="4">
    <source>
        <dbReference type="EMBL" id="CAD8594815.1"/>
    </source>
</evidence>
<feature type="transmembrane region" description="Helical" evidence="2">
    <location>
        <begin position="301"/>
        <end position="329"/>
    </location>
</feature>
<dbReference type="EMBL" id="HBEV01015684">
    <property type="protein sequence ID" value="CAD8594815.1"/>
    <property type="molecule type" value="Transcribed_RNA"/>
</dbReference>
<keyword evidence="2" id="KW-1133">Transmembrane helix</keyword>
<keyword evidence="2" id="KW-0472">Membrane</keyword>
<protein>
    <submittedName>
        <fullName evidence="4">Uncharacterized protein</fullName>
    </submittedName>
</protein>
<feature type="region of interest" description="Disordered" evidence="1">
    <location>
        <begin position="212"/>
        <end position="231"/>
    </location>
</feature>
<dbReference type="AlphaFoldDB" id="A0A7S0KW95"/>
<feature type="region of interest" description="Disordered" evidence="1">
    <location>
        <begin position="250"/>
        <end position="269"/>
    </location>
</feature>
<keyword evidence="3" id="KW-0732">Signal</keyword>
<sequence length="417" mass="44220">MRLIVVIACIILAATAVVAQEDPCVAELARCRDACGNREILVNDCASASGFLSKACSCGGALDAPAGEEGAIETTSETVYFDGGAVTMLGSEDAQETKAKKPCPHHESMSMEPALMFNRRFGPGFASLFDELFDETEADGGWTTHPTRPAFGRDAAGPGVSVSFGPGLGVFGNARQQMMFNAFQPRLVFRAVFHPEPLDPLPSVATLFDLESDSDDSDLGSMDPSARTESVMSALQRWRDVSDVSGAARWTAKTEGLEGSEDGGEGGGARAMEVNREAMAEMAGRRSRRDPEDEGGAMRRLVLALASVALIAAVLTLTSAALVCVASLATRAFGRMFRRGGDSGLAVDAVDASEPLLLEYETTRERAVGLSTVYADAAPAAPTPRRASSVEDETMEVMMPMPLERGGWRSEPGYTRL</sequence>
<evidence type="ECO:0000256" key="3">
    <source>
        <dbReference type="SAM" id="SignalP"/>
    </source>
</evidence>
<gene>
    <name evidence="4" type="ORF">MSP1404_LOCUS12220</name>
</gene>
<reference evidence="4" key="1">
    <citation type="submission" date="2021-01" db="EMBL/GenBank/DDBJ databases">
        <authorList>
            <person name="Corre E."/>
            <person name="Pelletier E."/>
            <person name="Niang G."/>
            <person name="Scheremetjew M."/>
            <person name="Finn R."/>
            <person name="Kale V."/>
            <person name="Holt S."/>
            <person name="Cochrane G."/>
            <person name="Meng A."/>
            <person name="Brown T."/>
            <person name="Cohen L."/>
        </authorList>
    </citation>
    <scope>NUCLEOTIDE SEQUENCE</scope>
    <source>
        <strain evidence="4">CCMP494</strain>
    </source>
</reference>
<keyword evidence="2" id="KW-0812">Transmembrane</keyword>
<name>A0A7S0KW95_MICPS</name>
<feature type="signal peptide" evidence="3">
    <location>
        <begin position="1"/>
        <end position="19"/>
    </location>
</feature>
<proteinExistence type="predicted"/>
<accession>A0A7S0KW95</accession>
<evidence type="ECO:0000256" key="1">
    <source>
        <dbReference type="SAM" id="MobiDB-lite"/>
    </source>
</evidence>